<protein>
    <submittedName>
        <fullName evidence="1">Uncharacterized protein</fullName>
    </submittedName>
</protein>
<dbReference type="AlphaFoldDB" id="T1JLZ7"/>
<sequence>FHFHIKSKNVRFEAWLNPSVA</sequence>
<reference evidence="2" key="1">
    <citation type="submission" date="2011-05" db="EMBL/GenBank/DDBJ databases">
        <authorList>
            <person name="Richards S.R."/>
            <person name="Qu J."/>
            <person name="Jiang H."/>
            <person name="Jhangiani S.N."/>
            <person name="Agravi P."/>
            <person name="Goodspeed R."/>
            <person name="Gross S."/>
            <person name="Mandapat C."/>
            <person name="Jackson L."/>
            <person name="Mathew T."/>
            <person name="Pu L."/>
            <person name="Thornton R."/>
            <person name="Saada N."/>
            <person name="Wilczek-Boney K.B."/>
            <person name="Lee S."/>
            <person name="Kovar C."/>
            <person name="Wu Y."/>
            <person name="Scherer S.E."/>
            <person name="Worley K.C."/>
            <person name="Muzny D.M."/>
            <person name="Gibbs R."/>
        </authorList>
    </citation>
    <scope>NUCLEOTIDE SEQUENCE</scope>
    <source>
        <strain evidence="2">Brora</strain>
    </source>
</reference>
<dbReference type="HOGENOM" id="CLU_3428021_0_0_1"/>
<proteinExistence type="predicted"/>
<name>T1JLZ7_STRMM</name>
<keyword evidence="2" id="KW-1185">Reference proteome</keyword>
<reference evidence="1" key="2">
    <citation type="submission" date="2015-02" db="UniProtKB">
        <authorList>
            <consortium name="EnsemblMetazoa"/>
        </authorList>
    </citation>
    <scope>IDENTIFICATION</scope>
</reference>
<dbReference type="Proteomes" id="UP000014500">
    <property type="component" value="Unassembled WGS sequence"/>
</dbReference>
<organism evidence="1 2">
    <name type="scientific">Strigamia maritima</name>
    <name type="common">European centipede</name>
    <name type="synonym">Geophilus maritimus</name>
    <dbReference type="NCBI Taxonomy" id="126957"/>
    <lineage>
        <taxon>Eukaryota</taxon>
        <taxon>Metazoa</taxon>
        <taxon>Ecdysozoa</taxon>
        <taxon>Arthropoda</taxon>
        <taxon>Myriapoda</taxon>
        <taxon>Chilopoda</taxon>
        <taxon>Pleurostigmophora</taxon>
        <taxon>Geophilomorpha</taxon>
        <taxon>Linotaeniidae</taxon>
        <taxon>Strigamia</taxon>
    </lineage>
</organism>
<dbReference type="EMBL" id="JH432105">
    <property type="status" value="NOT_ANNOTATED_CDS"/>
    <property type="molecule type" value="Genomic_DNA"/>
</dbReference>
<dbReference type="EnsemblMetazoa" id="SMAR014877-RA">
    <property type="protein sequence ID" value="SMAR014877-PA"/>
    <property type="gene ID" value="SMAR014877"/>
</dbReference>
<evidence type="ECO:0000313" key="2">
    <source>
        <dbReference type="Proteomes" id="UP000014500"/>
    </source>
</evidence>
<accession>T1JLZ7</accession>
<evidence type="ECO:0000313" key="1">
    <source>
        <dbReference type="EnsemblMetazoa" id="SMAR014877-PA"/>
    </source>
</evidence>